<gene>
    <name evidence="2" type="ORF">MGLY_27130</name>
</gene>
<dbReference type="SUPFAM" id="SSF69118">
    <property type="entry name" value="AhpD-like"/>
    <property type="match status" value="1"/>
</dbReference>
<dbReference type="Proteomes" id="UP000425916">
    <property type="component" value="Chromosome"/>
</dbReference>
<evidence type="ECO:0000259" key="1">
    <source>
        <dbReference type="Pfam" id="PF02627"/>
    </source>
</evidence>
<dbReference type="Pfam" id="PF02627">
    <property type="entry name" value="CMD"/>
    <property type="match status" value="1"/>
</dbReference>
<evidence type="ECO:0000313" key="3">
    <source>
        <dbReference type="Proteomes" id="UP000425916"/>
    </source>
</evidence>
<proteinExistence type="predicted"/>
<accession>A0A6I5ZU69</accession>
<dbReference type="AlphaFoldDB" id="A0A6I5ZU69"/>
<reference evidence="2 3" key="1">
    <citation type="submission" date="2019-11" db="EMBL/GenBank/DDBJ databases">
        <title>Genome sequence of Moorella glycerini DSM11254.</title>
        <authorList>
            <person name="Poehlein A."/>
            <person name="Boeer T."/>
            <person name="Daniel R."/>
        </authorList>
    </citation>
    <scope>NUCLEOTIDE SEQUENCE [LARGE SCALE GENOMIC DNA]</scope>
    <source>
        <strain evidence="2 3">DSM 11254</strain>
    </source>
</reference>
<protein>
    <submittedName>
        <fullName evidence="2">Carboxymuconolactone decarboxylase family protein</fullName>
    </submittedName>
</protein>
<dbReference type="EMBL" id="CP046244">
    <property type="protein sequence ID" value="QGP93306.1"/>
    <property type="molecule type" value="Genomic_DNA"/>
</dbReference>
<dbReference type="RefSeq" id="WP_156274623.1">
    <property type="nucleotide sequence ID" value="NZ_CP046244.1"/>
</dbReference>
<name>A0A6I5ZU69_9FIRM</name>
<dbReference type="PANTHER" id="PTHR33930:SF2">
    <property type="entry name" value="BLR3452 PROTEIN"/>
    <property type="match status" value="1"/>
</dbReference>
<feature type="domain" description="Carboxymuconolactone decarboxylase-like" evidence="1">
    <location>
        <begin position="53"/>
        <end position="118"/>
    </location>
</feature>
<dbReference type="PANTHER" id="PTHR33930">
    <property type="entry name" value="ALKYL HYDROPEROXIDE REDUCTASE AHPD"/>
    <property type="match status" value="1"/>
</dbReference>
<dbReference type="InterPro" id="IPR029032">
    <property type="entry name" value="AhpD-like"/>
</dbReference>
<dbReference type="OrthoDB" id="9806086at2"/>
<keyword evidence="3" id="KW-1185">Reference proteome</keyword>
<dbReference type="InterPro" id="IPR003779">
    <property type="entry name" value="CMD-like"/>
</dbReference>
<dbReference type="GO" id="GO:0051920">
    <property type="term" value="F:peroxiredoxin activity"/>
    <property type="evidence" value="ECO:0007669"/>
    <property type="project" value="InterPro"/>
</dbReference>
<evidence type="ECO:0000313" key="2">
    <source>
        <dbReference type="EMBL" id="QGP93306.1"/>
    </source>
</evidence>
<organism evidence="2 3">
    <name type="scientific">Neomoorella glycerini</name>
    <dbReference type="NCBI Taxonomy" id="55779"/>
    <lineage>
        <taxon>Bacteria</taxon>
        <taxon>Bacillati</taxon>
        <taxon>Bacillota</taxon>
        <taxon>Clostridia</taxon>
        <taxon>Neomoorellales</taxon>
        <taxon>Neomoorellaceae</taxon>
        <taxon>Neomoorella</taxon>
    </lineage>
</organism>
<sequence>MSKGVDNLNIEELLANMAREIGGEPKPMKFLAQLRPDMVFEHARSKQFAASGQAILEKYKALISVAVAAAMGSESCTLTQAKIARPRGATAEEIIEALITARFTTSSTIFSTAVNALEMLAQEK</sequence>
<dbReference type="Gene3D" id="1.20.1290.10">
    <property type="entry name" value="AhpD-like"/>
    <property type="match status" value="1"/>
</dbReference>